<evidence type="ECO:0000313" key="3">
    <source>
        <dbReference type="Proteomes" id="UP000279284"/>
    </source>
</evidence>
<organism evidence="2 3">
    <name type="scientific">Neisseria canis</name>
    <dbReference type="NCBI Taxonomy" id="493"/>
    <lineage>
        <taxon>Bacteria</taxon>
        <taxon>Pseudomonadati</taxon>
        <taxon>Pseudomonadota</taxon>
        <taxon>Betaproteobacteria</taxon>
        <taxon>Neisseriales</taxon>
        <taxon>Neisseriaceae</taxon>
        <taxon>Neisseria</taxon>
    </lineage>
</organism>
<dbReference type="Proteomes" id="UP000279284">
    <property type="component" value="Chromosome"/>
</dbReference>
<sequence length="129" mass="13955">MFSHIVIGTNNIDRAQAFYDGLLAVIGAGNGLRHTNGTGQERIFYIHNGCMLGISEPINGEPATVANGSTIGFKCDSPEQVQQFYSTAIELGATPIEDPPGIRKNATGEVYLAYVRDLDGHKLCAFHRM</sequence>
<reference evidence="2 3" key="1">
    <citation type="submission" date="2018-12" db="EMBL/GenBank/DDBJ databases">
        <authorList>
            <consortium name="Pathogen Informatics"/>
        </authorList>
    </citation>
    <scope>NUCLEOTIDE SEQUENCE [LARGE SCALE GENOMIC DNA]</scope>
    <source>
        <strain evidence="2 3">NCTC10296</strain>
    </source>
</reference>
<name>A0A448D5N0_9NEIS</name>
<dbReference type="AlphaFoldDB" id="A0A448D5N0"/>
<dbReference type="PANTHER" id="PTHR35006:SF1">
    <property type="entry name" value="BLL2941 PROTEIN"/>
    <property type="match status" value="1"/>
</dbReference>
<protein>
    <submittedName>
        <fullName evidence="2">Glyoxalase-like domain</fullName>
    </submittedName>
</protein>
<evidence type="ECO:0000313" key="2">
    <source>
        <dbReference type="EMBL" id="VEE99436.1"/>
    </source>
</evidence>
<feature type="domain" description="VOC" evidence="1">
    <location>
        <begin position="1"/>
        <end position="128"/>
    </location>
</feature>
<dbReference type="PANTHER" id="PTHR35006">
    <property type="entry name" value="GLYOXALASE FAMILY PROTEIN (AFU_ORTHOLOGUE AFUA_5G14830)"/>
    <property type="match status" value="1"/>
</dbReference>
<accession>A0A448D5N0</accession>
<proteinExistence type="predicted"/>
<dbReference type="Gene3D" id="3.10.180.10">
    <property type="entry name" value="2,3-Dihydroxybiphenyl 1,2-Dioxygenase, domain 1"/>
    <property type="match status" value="1"/>
</dbReference>
<keyword evidence="3" id="KW-1185">Reference proteome</keyword>
<dbReference type="OrthoDB" id="9800438at2"/>
<dbReference type="InterPro" id="IPR029068">
    <property type="entry name" value="Glyas_Bleomycin-R_OHBP_Dase"/>
</dbReference>
<dbReference type="CDD" id="cd07262">
    <property type="entry name" value="VOC_like"/>
    <property type="match status" value="1"/>
</dbReference>
<dbReference type="STRING" id="493.BWD07_00425"/>
<dbReference type="PROSITE" id="PS51819">
    <property type="entry name" value="VOC"/>
    <property type="match status" value="1"/>
</dbReference>
<dbReference type="EMBL" id="LR134313">
    <property type="protein sequence ID" value="VEE99436.1"/>
    <property type="molecule type" value="Genomic_DNA"/>
</dbReference>
<dbReference type="InterPro" id="IPR004360">
    <property type="entry name" value="Glyas_Fos-R_dOase_dom"/>
</dbReference>
<evidence type="ECO:0000259" key="1">
    <source>
        <dbReference type="PROSITE" id="PS51819"/>
    </source>
</evidence>
<dbReference type="InterPro" id="IPR037523">
    <property type="entry name" value="VOC_core"/>
</dbReference>
<gene>
    <name evidence="2" type="ORF">NCTC10296_00338</name>
</gene>
<dbReference type="KEGG" id="nci:NCTC10296_00338"/>
<dbReference type="SUPFAM" id="SSF54593">
    <property type="entry name" value="Glyoxalase/Bleomycin resistance protein/Dihydroxybiphenyl dioxygenase"/>
    <property type="match status" value="1"/>
</dbReference>
<dbReference type="RefSeq" id="WP_085415404.1">
    <property type="nucleotide sequence ID" value="NZ_CAUJPY010000002.1"/>
</dbReference>
<dbReference type="Pfam" id="PF00903">
    <property type="entry name" value="Glyoxalase"/>
    <property type="match status" value="1"/>
</dbReference>